<dbReference type="InterPro" id="IPR007325">
    <property type="entry name" value="KFase/CYL"/>
</dbReference>
<dbReference type="InterPro" id="IPR037175">
    <property type="entry name" value="KFase_sf"/>
</dbReference>
<protein>
    <submittedName>
        <fullName evidence="1">Cyclase family protein</fullName>
    </submittedName>
</protein>
<organism evidence="1 2">
    <name type="scientific">Rathayibacter festucae</name>
    <dbReference type="NCBI Taxonomy" id="110937"/>
    <lineage>
        <taxon>Bacteria</taxon>
        <taxon>Bacillati</taxon>
        <taxon>Actinomycetota</taxon>
        <taxon>Actinomycetes</taxon>
        <taxon>Micrococcales</taxon>
        <taxon>Microbacteriaceae</taxon>
        <taxon>Rathayibacter</taxon>
    </lineage>
</organism>
<sequence>MTRTPIPDNRGRWGADDDLGTLNLIDDAARRRAAEEVRTGRWTSLALPVAPASMLGGPFAPPSPPSPPVQQALLYTGTPPMGMSEVLVVTPHHPAMTHLDAFAHLPVEDGVVYPGRPVGEAVTAGGVQHGSTTSFAAGIVTRGVLLDLAPQGRLPAAHAIIAADLDAAEDRAGVALQPGDALVVRSGWGFSWNSEEQGPGMTVDAVTWMHDRGVALYAGDVGDSFPPLDPEIPMPMHMVALARLGMPLIDSANVEQVSALCAELSRSSFLLSVAPPRLLGLTGVPVNPIAVF</sequence>
<dbReference type="PANTHER" id="PTHR34861:SF10">
    <property type="entry name" value="CYCLASE"/>
    <property type="match status" value="1"/>
</dbReference>
<reference evidence="2" key="1">
    <citation type="submission" date="2019-12" db="EMBL/GenBank/DDBJ databases">
        <title>Complete and draft genome sequences of new strains and members of some known species of the genus Rathayibacter isolated from plants.</title>
        <authorList>
            <person name="Tarlachkov S.V."/>
            <person name="Starodumova I.P."/>
            <person name="Dorofeeva L.V."/>
            <person name="Prisyazhnaya N.V."/>
            <person name="Leyn S."/>
            <person name="Zlamal J."/>
            <person name="Elan M."/>
            <person name="Osterman A.L."/>
            <person name="Nadler S."/>
            <person name="Subbotin S.A."/>
            <person name="Evtushenko L.I."/>
        </authorList>
    </citation>
    <scope>NUCLEOTIDE SEQUENCE [LARGE SCALE GENOMIC DNA]</scope>
    <source>
        <strain evidence="2">VKM Ac-2802</strain>
    </source>
</reference>
<proteinExistence type="predicted"/>
<accession>A0ABX6H578</accession>
<keyword evidence="2" id="KW-1185">Reference proteome</keyword>
<dbReference type="PANTHER" id="PTHR34861">
    <property type="match status" value="1"/>
</dbReference>
<dbReference type="Pfam" id="PF04199">
    <property type="entry name" value="Cyclase"/>
    <property type="match status" value="1"/>
</dbReference>
<evidence type="ECO:0000313" key="1">
    <source>
        <dbReference type="EMBL" id="QHC64788.1"/>
    </source>
</evidence>
<dbReference type="Proteomes" id="UP000464597">
    <property type="component" value="Chromosome"/>
</dbReference>
<dbReference type="EMBL" id="CP047180">
    <property type="protein sequence ID" value="QHC64788.1"/>
    <property type="molecule type" value="Genomic_DNA"/>
</dbReference>
<name>A0ABX6H578_9MICO</name>
<dbReference type="SUPFAM" id="SSF102198">
    <property type="entry name" value="Putative cyclase"/>
    <property type="match status" value="1"/>
</dbReference>
<dbReference type="Gene3D" id="3.50.30.50">
    <property type="entry name" value="Putative cyclase"/>
    <property type="match status" value="1"/>
</dbReference>
<gene>
    <name evidence="1" type="ORF">GSU69_08775</name>
</gene>
<evidence type="ECO:0000313" key="2">
    <source>
        <dbReference type="Proteomes" id="UP000464597"/>
    </source>
</evidence>